<dbReference type="InterPro" id="IPR036052">
    <property type="entry name" value="TrpB-like_PALP_sf"/>
</dbReference>
<reference evidence="10 11" key="1">
    <citation type="submission" date="2016-10" db="EMBL/GenBank/DDBJ databases">
        <authorList>
            <person name="de Groot N.N."/>
        </authorList>
    </citation>
    <scope>NUCLEOTIDE SEQUENCE [LARGE SCALE GENOMIC DNA]</scope>
    <source>
        <strain evidence="10 11">DSM 18978</strain>
    </source>
</reference>
<dbReference type="GO" id="GO:0004794">
    <property type="term" value="F:threonine deaminase activity"/>
    <property type="evidence" value="ECO:0007669"/>
    <property type="project" value="UniProtKB-EC"/>
</dbReference>
<dbReference type="GO" id="GO:0003941">
    <property type="term" value="F:L-serine ammonia-lyase activity"/>
    <property type="evidence" value="ECO:0007669"/>
    <property type="project" value="TreeGrafter"/>
</dbReference>
<accession>A0A1G5JTF3</accession>
<dbReference type="EMBL" id="FMUS01000021">
    <property type="protein sequence ID" value="SCY90929.1"/>
    <property type="molecule type" value="Genomic_DNA"/>
</dbReference>
<keyword evidence="5" id="KW-0663">Pyridoxal phosphate</keyword>
<dbReference type="PANTHER" id="PTHR48078">
    <property type="entry name" value="THREONINE DEHYDRATASE, MITOCHONDRIAL-RELATED"/>
    <property type="match status" value="1"/>
</dbReference>
<name>A0A1G5JTF3_9FIRM</name>
<dbReference type="GO" id="GO:0006565">
    <property type="term" value="P:L-serine catabolic process"/>
    <property type="evidence" value="ECO:0007669"/>
    <property type="project" value="TreeGrafter"/>
</dbReference>
<comment type="catalytic activity">
    <reaction evidence="1">
        <text>L-threonine = 2-oxobutanoate + NH4(+)</text>
        <dbReference type="Rhea" id="RHEA:22108"/>
        <dbReference type="ChEBI" id="CHEBI:16763"/>
        <dbReference type="ChEBI" id="CHEBI:28938"/>
        <dbReference type="ChEBI" id="CHEBI:57926"/>
        <dbReference type="EC" id="4.3.1.19"/>
    </reaction>
</comment>
<protein>
    <recommendedName>
        <fullName evidence="4">threonine ammonia-lyase</fullName>
        <ecNumber evidence="4">4.3.1.19</ecNumber>
    </recommendedName>
    <alternativeName>
        <fullName evidence="8">Threonine deaminase</fullName>
    </alternativeName>
</protein>
<evidence type="ECO:0000256" key="4">
    <source>
        <dbReference type="ARBA" id="ARBA00012096"/>
    </source>
</evidence>
<dbReference type="GO" id="GO:0006567">
    <property type="term" value="P:L-threonine catabolic process"/>
    <property type="evidence" value="ECO:0007669"/>
    <property type="project" value="TreeGrafter"/>
</dbReference>
<evidence type="ECO:0000256" key="2">
    <source>
        <dbReference type="ARBA" id="ARBA00001933"/>
    </source>
</evidence>
<dbReference type="InterPro" id="IPR050147">
    <property type="entry name" value="Ser/Thr_Dehydratase"/>
</dbReference>
<dbReference type="Pfam" id="PF00291">
    <property type="entry name" value="PALP"/>
    <property type="match status" value="1"/>
</dbReference>
<evidence type="ECO:0000256" key="6">
    <source>
        <dbReference type="ARBA" id="ARBA00023239"/>
    </source>
</evidence>
<dbReference type="FunFam" id="3.40.50.1100:FF:000005">
    <property type="entry name" value="Threonine dehydratase catabolic"/>
    <property type="match status" value="1"/>
</dbReference>
<evidence type="ECO:0000256" key="7">
    <source>
        <dbReference type="ARBA" id="ARBA00025527"/>
    </source>
</evidence>
<gene>
    <name evidence="10" type="ORF">SAMN03080606_02997</name>
</gene>
<feature type="domain" description="Tryptophan synthase beta chain-like PALP" evidence="9">
    <location>
        <begin position="7"/>
        <end position="298"/>
    </location>
</feature>
<dbReference type="CDD" id="cd01562">
    <property type="entry name" value="Thr-dehyd"/>
    <property type="match status" value="1"/>
</dbReference>
<sequence length="325" mass="34549">MAALRIAPFIRKTPLVAAESLAEISGAEKVMLKLESLQNTGAFKVRGAANKILGLSEDEKARGVITFSTGNHGRAVAYVAKQMNIRAVVCLSEHVPKNRVELIKDMGAEVEVHGRSQDEAEKHFDYIMEKQKLMAVPPFDDPAIIAGQGTVALEILTEKPELDILLVPLSGGGLLAGVALVAKAINPSIRVVGVSIEASPAMLESLKAGKPVEIEEKNSLAVSLLGGIGQQNNYTLTLIKDLVDEHIIINEMEIAEGMLYALKSHGLVIEGAAAVGIAALLKKKVSCQGSRVGVVVSGSSIELESYFDLIKQQLSCGKPLQSSKI</sequence>
<evidence type="ECO:0000259" key="9">
    <source>
        <dbReference type="Pfam" id="PF00291"/>
    </source>
</evidence>
<dbReference type="PANTHER" id="PTHR48078:SF6">
    <property type="entry name" value="L-THREONINE DEHYDRATASE CATABOLIC TDCB"/>
    <property type="match status" value="1"/>
</dbReference>
<dbReference type="Gene3D" id="3.40.50.1100">
    <property type="match status" value="2"/>
</dbReference>
<evidence type="ECO:0000256" key="1">
    <source>
        <dbReference type="ARBA" id="ARBA00001274"/>
    </source>
</evidence>
<dbReference type="InterPro" id="IPR001926">
    <property type="entry name" value="TrpB-like_PALP"/>
</dbReference>
<dbReference type="GO" id="GO:0009097">
    <property type="term" value="P:isoleucine biosynthetic process"/>
    <property type="evidence" value="ECO:0007669"/>
    <property type="project" value="TreeGrafter"/>
</dbReference>
<comment type="similarity">
    <text evidence="3">Belongs to the serine/threonine dehydratase family.</text>
</comment>
<evidence type="ECO:0000313" key="11">
    <source>
        <dbReference type="Proteomes" id="UP000198636"/>
    </source>
</evidence>
<evidence type="ECO:0000256" key="3">
    <source>
        <dbReference type="ARBA" id="ARBA00010869"/>
    </source>
</evidence>
<dbReference type="OrthoDB" id="9811476at2"/>
<comment type="cofactor">
    <cofactor evidence="2">
        <name>pyridoxal 5'-phosphate</name>
        <dbReference type="ChEBI" id="CHEBI:597326"/>
    </cofactor>
</comment>
<proteinExistence type="inferred from homology"/>
<dbReference type="AlphaFoldDB" id="A0A1G5JTF3"/>
<keyword evidence="11" id="KW-1185">Reference proteome</keyword>
<keyword evidence="6" id="KW-0456">Lyase</keyword>
<dbReference type="SUPFAM" id="SSF53686">
    <property type="entry name" value="Tryptophan synthase beta subunit-like PLP-dependent enzymes"/>
    <property type="match status" value="1"/>
</dbReference>
<organism evidence="10 11">
    <name type="scientific">Alkaliphilus peptidifermentans DSM 18978</name>
    <dbReference type="NCBI Taxonomy" id="1120976"/>
    <lineage>
        <taxon>Bacteria</taxon>
        <taxon>Bacillati</taxon>
        <taxon>Bacillota</taxon>
        <taxon>Clostridia</taxon>
        <taxon>Peptostreptococcales</taxon>
        <taxon>Natronincolaceae</taxon>
        <taxon>Alkaliphilus</taxon>
    </lineage>
</organism>
<dbReference type="Proteomes" id="UP000198636">
    <property type="component" value="Unassembled WGS sequence"/>
</dbReference>
<dbReference type="STRING" id="1120976.SAMN03080606_02997"/>
<evidence type="ECO:0000313" key="10">
    <source>
        <dbReference type="EMBL" id="SCY90929.1"/>
    </source>
</evidence>
<evidence type="ECO:0000256" key="8">
    <source>
        <dbReference type="ARBA" id="ARBA00031427"/>
    </source>
</evidence>
<evidence type="ECO:0000256" key="5">
    <source>
        <dbReference type="ARBA" id="ARBA00022898"/>
    </source>
</evidence>
<comment type="function">
    <text evidence="7">Catalyzes the anaerobic formation of alpha-ketobutyrate and ammonia from threonine in a two-step reaction. The first step involved a dehydration of threonine and a production of enamine intermediates (aminocrotonate), which tautomerizes to its imine form (iminobutyrate). Both intermediates are unstable and short-lived. The second step is the nonenzymatic hydrolysis of the enamine/imine intermediates to form 2-ketobutyrate and free ammonia. In the low water environment of the cell, the second step is accelerated by RidA.</text>
</comment>
<dbReference type="EC" id="4.3.1.19" evidence="4"/>